<dbReference type="SUPFAM" id="SSF53448">
    <property type="entry name" value="Nucleotide-diphospho-sugar transferases"/>
    <property type="match status" value="1"/>
</dbReference>
<protein>
    <recommendedName>
        <fullName evidence="7">EIF2B subunit epsilon/gamma LbH domain-containing protein</fullName>
    </recommendedName>
</protein>
<dbReference type="Pfam" id="PF25084">
    <property type="entry name" value="LbH_EIF2B"/>
    <property type="match status" value="1"/>
</dbReference>
<comment type="subcellular location">
    <subcellularLocation>
        <location evidence="1">Cytoplasm</location>
        <location evidence="1">Cytosol</location>
    </subcellularLocation>
</comment>
<keyword evidence="4" id="KW-0396">Initiation factor</keyword>
<dbReference type="InterPro" id="IPR029044">
    <property type="entry name" value="Nucleotide-diphossugar_trans"/>
</dbReference>
<accession>T1GB92</accession>
<evidence type="ECO:0000256" key="5">
    <source>
        <dbReference type="ARBA" id="ARBA00022917"/>
    </source>
</evidence>
<dbReference type="InterPro" id="IPR011004">
    <property type="entry name" value="Trimer_LpxA-like_sf"/>
</dbReference>
<dbReference type="EnsemblMetazoa" id="MESCA000518-RA">
    <property type="protein sequence ID" value="MESCA000518-PA"/>
    <property type="gene ID" value="MESCA000518"/>
</dbReference>
<keyword evidence="9" id="KW-1185">Reference proteome</keyword>
<dbReference type="HOGENOM" id="CLU_012507_3_0_1"/>
<evidence type="ECO:0000256" key="4">
    <source>
        <dbReference type="ARBA" id="ARBA00022540"/>
    </source>
</evidence>
<dbReference type="GO" id="GO:0003743">
    <property type="term" value="F:translation initiation factor activity"/>
    <property type="evidence" value="ECO:0007669"/>
    <property type="project" value="TreeGrafter"/>
</dbReference>
<dbReference type="EMBL" id="CAQQ02006672">
    <property type="status" value="NOT_ANNOTATED_CDS"/>
    <property type="molecule type" value="Genomic_DNA"/>
</dbReference>
<dbReference type="EMBL" id="CAQQ02006671">
    <property type="status" value="NOT_ANNOTATED_CDS"/>
    <property type="molecule type" value="Genomic_DNA"/>
</dbReference>
<dbReference type="AlphaFoldDB" id="T1GB92"/>
<comment type="subunit">
    <text evidence="6">Component of the translation initiation factor 2B (eIF2B) complex which is a heterodecamer of two sets of five different subunits: alpha, beta, gamma, delta and epsilon. Subunits alpha, beta and delta comprise a regulatory subcomplex and subunits epsilon and gamma comprise a catalytic subcomplex. Within the complex, the hexameric regulatory complex resides at the center, with the two heterodimeric catalytic subcomplexes bound on opposite sides.</text>
</comment>
<comment type="similarity">
    <text evidence="2">Belongs to the eIF-2B gamma/epsilon subunits family.</text>
</comment>
<evidence type="ECO:0000256" key="1">
    <source>
        <dbReference type="ARBA" id="ARBA00004514"/>
    </source>
</evidence>
<evidence type="ECO:0000313" key="9">
    <source>
        <dbReference type="Proteomes" id="UP000015102"/>
    </source>
</evidence>
<dbReference type="PANTHER" id="PTHR45887:SF1">
    <property type="entry name" value="TRANSLATION INITIATION FACTOR EIF-2B SUBUNIT EPSILON"/>
    <property type="match status" value="1"/>
</dbReference>
<feature type="domain" description="EIF2B subunit epsilon/gamma LbH" evidence="7">
    <location>
        <begin position="218"/>
        <end position="306"/>
    </location>
</feature>
<reference evidence="9" key="1">
    <citation type="submission" date="2013-02" db="EMBL/GenBank/DDBJ databases">
        <authorList>
            <person name="Hughes D."/>
        </authorList>
    </citation>
    <scope>NUCLEOTIDE SEQUENCE</scope>
    <source>
        <strain>Durham</strain>
        <strain evidence="9">NC isolate 2 -- Noor lab</strain>
    </source>
</reference>
<proteinExistence type="inferred from homology"/>
<dbReference type="SUPFAM" id="SSF51161">
    <property type="entry name" value="Trimeric LpxA-like enzymes"/>
    <property type="match status" value="1"/>
</dbReference>
<dbReference type="PANTHER" id="PTHR45887">
    <property type="entry name" value="TRANSLATION INITIATION FACTOR EIF-2B SUBUNIT EPSILON"/>
    <property type="match status" value="1"/>
</dbReference>
<dbReference type="STRING" id="36166.T1GB92"/>
<evidence type="ECO:0000256" key="2">
    <source>
        <dbReference type="ARBA" id="ARBA00007878"/>
    </source>
</evidence>
<reference evidence="8" key="2">
    <citation type="submission" date="2015-06" db="UniProtKB">
        <authorList>
            <consortium name="EnsemblMetazoa"/>
        </authorList>
    </citation>
    <scope>IDENTIFICATION</scope>
</reference>
<dbReference type="Gene3D" id="3.90.550.10">
    <property type="entry name" value="Spore Coat Polysaccharide Biosynthesis Protein SpsA, Chain A"/>
    <property type="match status" value="1"/>
</dbReference>
<name>T1GB92_MEGSC</name>
<dbReference type="GO" id="GO:0031369">
    <property type="term" value="F:translation initiation factor binding"/>
    <property type="evidence" value="ECO:0007669"/>
    <property type="project" value="TreeGrafter"/>
</dbReference>
<evidence type="ECO:0000256" key="3">
    <source>
        <dbReference type="ARBA" id="ARBA00022490"/>
    </source>
</evidence>
<keyword evidence="5" id="KW-0648">Protein biosynthesis</keyword>
<evidence type="ECO:0000259" key="7">
    <source>
        <dbReference type="Pfam" id="PF25084"/>
    </source>
</evidence>
<evidence type="ECO:0000313" key="8">
    <source>
        <dbReference type="EnsemblMetazoa" id="MESCA000518-PA"/>
    </source>
</evidence>
<keyword evidence="3" id="KW-0963">Cytoplasm</keyword>
<dbReference type="GO" id="GO:0005851">
    <property type="term" value="C:eukaryotic translation initiation factor 2B complex"/>
    <property type="evidence" value="ECO:0007669"/>
    <property type="project" value="TreeGrafter"/>
</dbReference>
<dbReference type="InterPro" id="IPR056764">
    <property type="entry name" value="LbH_EIF2B3/5"/>
</dbReference>
<sequence length="309" mass="34886">MDQFKDREVIQAVLIADNNDYENFRPFSDENTTAETITNANLKGILEEHKKNAKRDKGAAMTVVFKESAARLPTGNEVVIAVDLDNNRLHYHKRVDQYSKEKNFDIPMEIFLNNSQIAIHHNIVDPQIAICSHLALPLFSDNFDFGTRDDFIKGLLINEEILDSRIYVSFLPNNQYASRVGNWLTYQTISLDLINRWVYPLVPDMGVCCLFQNYVFTRNNIYKSPKSIVSRKVTLKENVVIQSGSNVDNGTEISNSVIGKKCKIGKNCKLNNAFIMDGVSIGMGAVIQSNCQLLGGCIIKSKEVVKKEK</sequence>
<organism evidence="8 9">
    <name type="scientific">Megaselia scalaris</name>
    <name type="common">Humpbacked fly</name>
    <name type="synonym">Phora scalaris</name>
    <dbReference type="NCBI Taxonomy" id="36166"/>
    <lineage>
        <taxon>Eukaryota</taxon>
        <taxon>Metazoa</taxon>
        <taxon>Ecdysozoa</taxon>
        <taxon>Arthropoda</taxon>
        <taxon>Hexapoda</taxon>
        <taxon>Insecta</taxon>
        <taxon>Pterygota</taxon>
        <taxon>Neoptera</taxon>
        <taxon>Endopterygota</taxon>
        <taxon>Diptera</taxon>
        <taxon>Brachycera</taxon>
        <taxon>Muscomorpha</taxon>
        <taxon>Platypezoidea</taxon>
        <taxon>Phoridae</taxon>
        <taxon>Megaseliini</taxon>
        <taxon>Megaselia</taxon>
    </lineage>
</organism>
<evidence type="ECO:0000256" key="6">
    <source>
        <dbReference type="ARBA" id="ARBA00046432"/>
    </source>
</evidence>
<dbReference type="Gene3D" id="2.160.10.10">
    <property type="entry name" value="Hexapeptide repeat proteins"/>
    <property type="match status" value="1"/>
</dbReference>
<dbReference type="Proteomes" id="UP000015102">
    <property type="component" value="Unassembled WGS sequence"/>
</dbReference>
<dbReference type="InterPro" id="IPR051956">
    <property type="entry name" value="eIF2B_epsilon"/>
</dbReference>
<dbReference type="GO" id="GO:0005085">
    <property type="term" value="F:guanyl-nucleotide exchange factor activity"/>
    <property type="evidence" value="ECO:0007669"/>
    <property type="project" value="TreeGrafter"/>
</dbReference>